<gene>
    <name evidence="2" type="ORF">SAMN06297164_0174</name>
</gene>
<proteinExistence type="predicted"/>
<evidence type="ECO:0000256" key="1">
    <source>
        <dbReference type="SAM" id="MobiDB-lite"/>
    </source>
</evidence>
<accession>A0A286A294</accession>
<dbReference type="AlphaFoldDB" id="A0A286A294"/>
<protein>
    <submittedName>
        <fullName evidence="2">Uncharacterized protein</fullName>
    </submittedName>
</protein>
<evidence type="ECO:0000313" key="2">
    <source>
        <dbReference type="EMBL" id="SOD15981.1"/>
    </source>
</evidence>
<name>A0A286A294_9PROT</name>
<sequence length="136" mass="15736">MEIQDIRRANLQAMVDAEGLSVVAKKFQLPERQINDMLKKRKAFGEKIARRMEENHSPKLALGWLDKSEESTLPEEIDNDLLRFLGIDREKLDFPQIERIREFVRASNEHQSEAINLIKKANTPRKKKPGEGTKGK</sequence>
<dbReference type="Proteomes" id="UP000219335">
    <property type="component" value="Unassembled WGS sequence"/>
</dbReference>
<organism evidence="2 3">
    <name type="scientific">Nitrosomonas ureae</name>
    <dbReference type="NCBI Taxonomy" id="44577"/>
    <lineage>
        <taxon>Bacteria</taxon>
        <taxon>Pseudomonadati</taxon>
        <taxon>Pseudomonadota</taxon>
        <taxon>Betaproteobacteria</taxon>
        <taxon>Nitrosomonadales</taxon>
        <taxon>Nitrosomonadaceae</taxon>
        <taxon>Nitrosomonas</taxon>
    </lineage>
</organism>
<feature type="region of interest" description="Disordered" evidence="1">
    <location>
        <begin position="108"/>
        <end position="136"/>
    </location>
</feature>
<dbReference type="EMBL" id="OCMU01000001">
    <property type="protein sequence ID" value="SOD15981.1"/>
    <property type="molecule type" value="Genomic_DNA"/>
</dbReference>
<evidence type="ECO:0000313" key="3">
    <source>
        <dbReference type="Proteomes" id="UP000219335"/>
    </source>
</evidence>
<reference evidence="2 3" key="1">
    <citation type="submission" date="2017-09" db="EMBL/GenBank/DDBJ databases">
        <authorList>
            <person name="Ehlers B."/>
            <person name="Leendertz F.H."/>
        </authorList>
    </citation>
    <scope>NUCLEOTIDE SEQUENCE [LARGE SCALE GENOMIC DNA]</scope>
    <source>
        <strain evidence="2 3">Nm42</strain>
    </source>
</reference>
<dbReference type="RefSeq" id="WP_097103531.1">
    <property type="nucleotide sequence ID" value="NZ_OCMU01000001.1"/>
</dbReference>